<accession>A0A1G2B3F5</accession>
<dbReference type="Gene3D" id="2.170.130.30">
    <property type="match status" value="1"/>
</dbReference>
<comment type="caution">
    <text evidence="2">The sequence shown here is derived from an EMBL/GenBank/DDBJ whole genome shotgun (WGS) entry which is preliminary data.</text>
</comment>
<organism evidence="2 3">
    <name type="scientific">Candidatus Kerfeldbacteria bacterium RIFCSPHIGHO2_12_FULL_48_17</name>
    <dbReference type="NCBI Taxonomy" id="1798542"/>
    <lineage>
        <taxon>Bacteria</taxon>
        <taxon>Candidatus Kerfeldiibacteriota</taxon>
    </lineage>
</organism>
<dbReference type="AlphaFoldDB" id="A0A1G2B3F5"/>
<evidence type="ECO:0000313" key="3">
    <source>
        <dbReference type="Proteomes" id="UP000176952"/>
    </source>
</evidence>
<evidence type="ECO:0000313" key="2">
    <source>
        <dbReference type="EMBL" id="OGY83698.1"/>
    </source>
</evidence>
<dbReference type="STRING" id="1798542.A3F54_04925"/>
<dbReference type="Proteomes" id="UP000176952">
    <property type="component" value="Unassembled WGS sequence"/>
</dbReference>
<dbReference type="EMBL" id="MHKD01000019">
    <property type="protein sequence ID" value="OGY83698.1"/>
    <property type="molecule type" value="Genomic_DNA"/>
</dbReference>
<name>A0A1G2B3F5_9BACT</name>
<gene>
    <name evidence="2" type="ORF">A3F54_04925</name>
</gene>
<evidence type="ECO:0000259" key="1">
    <source>
        <dbReference type="Pfam" id="PF14478"/>
    </source>
</evidence>
<proteinExistence type="predicted"/>
<reference evidence="2 3" key="1">
    <citation type="journal article" date="2016" name="Nat. Commun.">
        <title>Thousands of microbial genomes shed light on interconnected biogeochemical processes in an aquifer system.</title>
        <authorList>
            <person name="Anantharaman K."/>
            <person name="Brown C.T."/>
            <person name="Hug L.A."/>
            <person name="Sharon I."/>
            <person name="Castelle C.J."/>
            <person name="Probst A.J."/>
            <person name="Thomas B.C."/>
            <person name="Singh A."/>
            <person name="Wilkins M.J."/>
            <person name="Karaoz U."/>
            <person name="Brodie E.L."/>
            <person name="Williams K.H."/>
            <person name="Hubbard S.S."/>
            <person name="Banfield J.F."/>
        </authorList>
    </citation>
    <scope>NUCLEOTIDE SEQUENCE [LARGE SCALE GENOMIC DNA]</scope>
</reference>
<dbReference type="Pfam" id="PF14478">
    <property type="entry name" value="DUF4430"/>
    <property type="match status" value="1"/>
</dbReference>
<protein>
    <recommendedName>
        <fullName evidence="1">Transcobalamin-like C-terminal domain-containing protein</fullName>
    </recommendedName>
</protein>
<sequence>MPGRSITIRILLLLSAFGFFLVGCADKTATGTEATNTPPVNAQTGDTTLSIDGTVYTRTNTEGVTVLALLEDVATAEGITLDIKEFSGGKFVNGIGDKNSDSGEGYWIYYVNGQPASVGVAEYVLRKGDKVEFKFE</sequence>
<dbReference type="PROSITE" id="PS51257">
    <property type="entry name" value="PROKAR_LIPOPROTEIN"/>
    <property type="match status" value="1"/>
</dbReference>
<dbReference type="InterPro" id="IPR027954">
    <property type="entry name" value="Transcobalamin-like_C"/>
</dbReference>
<feature type="domain" description="Transcobalamin-like C-terminal" evidence="1">
    <location>
        <begin position="65"/>
        <end position="136"/>
    </location>
</feature>